<evidence type="ECO:0000259" key="1">
    <source>
        <dbReference type="PROSITE" id="PS50883"/>
    </source>
</evidence>
<dbReference type="PROSITE" id="PS50883">
    <property type="entry name" value="EAL"/>
    <property type="match status" value="1"/>
</dbReference>
<dbReference type="SMART" id="SM00052">
    <property type="entry name" value="EAL"/>
    <property type="match status" value="1"/>
</dbReference>
<dbReference type="InterPro" id="IPR035919">
    <property type="entry name" value="EAL_sf"/>
</dbReference>
<sequence length="235" mass="26925">MEKIYRYFVQPQIDVRTQSIFGYELLLKQWTEAGWRVPASFLQVDLAVMSRLLVATTKILGLKVQYVSVNVNREQLMDTQMVQAILQSQKQLYPAKLTVELTEETSAKTFADTAVIPQLRRFVEHGMQVSLDDVGTGNNDYQSIRDFLPLASEMKFALQNFRVGIQDPQIQEKLRVWHAISREYDQRLILEGIETADGAALSDRFGIPLRQGYYYGKPELLRLAGDPLDFTQLTS</sequence>
<dbReference type="PANTHER" id="PTHR33121:SF76">
    <property type="entry name" value="SIGNALING PROTEIN"/>
    <property type="match status" value="1"/>
</dbReference>
<dbReference type="Proteomes" id="UP001254075">
    <property type="component" value="Unassembled WGS sequence"/>
</dbReference>
<dbReference type="EMBL" id="JAVLAM010000001">
    <property type="protein sequence ID" value="MDT7012945.1"/>
    <property type="molecule type" value="Genomic_DNA"/>
</dbReference>
<dbReference type="RefSeq" id="WP_313844266.1">
    <property type="nucleotide sequence ID" value="NZ_JAVLAM010000001.1"/>
</dbReference>
<gene>
    <name evidence="2" type="ORF">RI532_00690</name>
</gene>
<dbReference type="CDD" id="cd01948">
    <property type="entry name" value="EAL"/>
    <property type="match status" value="1"/>
</dbReference>
<protein>
    <submittedName>
        <fullName evidence="2">EAL domain-containing protein</fullName>
    </submittedName>
</protein>
<dbReference type="AlphaFoldDB" id="A0AAW8W2B9"/>
<evidence type="ECO:0000313" key="3">
    <source>
        <dbReference type="Proteomes" id="UP001254075"/>
    </source>
</evidence>
<dbReference type="Gene3D" id="3.20.20.450">
    <property type="entry name" value="EAL domain"/>
    <property type="match status" value="1"/>
</dbReference>
<accession>A0AAW8W2B9</accession>
<dbReference type="Pfam" id="PF00563">
    <property type="entry name" value="EAL"/>
    <property type="match status" value="1"/>
</dbReference>
<comment type="caution">
    <text evidence="2">The sequence shown here is derived from an EMBL/GenBank/DDBJ whole genome shotgun (WGS) entry which is preliminary data.</text>
</comment>
<dbReference type="GO" id="GO:0071111">
    <property type="term" value="F:cyclic-guanylate-specific phosphodiesterase activity"/>
    <property type="evidence" value="ECO:0007669"/>
    <property type="project" value="InterPro"/>
</dbReference>
<name>A0AAW8W2B9_9LACO</name>
<dbReference type="SUPFAM" id="SSF141868">
    <property type="entry name" value="EAL domain-like"/>
    <property type="match status" value="1"/>
</dbReference>
<reference evidence="2" key="1">
    <citation type="submission" date="2023-08" db="EMBL/GenBank/DDBJ databases">
        <authorList>
            <person name="Page C.A."/>
            <person name="Perez-Diaz I.M."/>
        </authorList>
    </citation>
    <scope>NUCLEOTIDE SEQUENCE</scope>
    <source>
        <strain evidence="2">3.8.38</strain>
    </source>
</reference>
<evidence type="ECO:0000313" key="2">
    <source>
        <dbReference type="EMBL" id="MDT7012945.1"/>
    </source>
</evidence>
<dbReference type="InterPro" id="IPR001633">
    <property type="entry name" value="EAL_dom"/>
</dbReference>
<organism evidence="2 3">
    <name type="scientific">Levilactobacillus namurensis</name>
    <dbReference type="NCBI Taxonomy" id="380393"/>
    <lineage>
        <taxon>Bacteria</taxon>
        <taxon>Bacillati</taxon>
        <taxon>Bacillota</taxon>
        <taxon>Bacilli</taxon>
        <taxon>Lactobacillales</taxon>
        <taxon>Lactobacillaceae</taxon>
        <taxon>Levilactobacillus</taxon>
    </lineage>
</organism>
<dbReference type="PANTHER" id="PTHR33121">
    <property type="entry name" value="CYCLIC DI-GMP PHOSPHODIESTERASE PDEF"/>
    <property type="match status" value="1"/>
</dbReference>
<proteinExistence type="predicted"/>
<feature type="domain" description="EAL" evidence="1">
    <location>
        <begin position="1"/>
        <end position="232"/>
    </location>
</feature>
<dbReference type="InterPro" id="IPR050706">
    <property type="entry name" value="Cyclic-di-GMP_PDE-like"/>
</dbReference>